<dbReference type="PROSITE" id="PS51012">
    <property type="entry name" value="ABC_TM2"/>
    <property type="match status" value="1"/>
</dbReference>
<name>A0A830GIY8_9EURY</name>
<evidence type="ECO:0000313" key="8">
    <source>
        <dbReference type="Proteomes" id="UP000605784"/>
    </source>
</evidence>
<feature type="transmembrane region" description="Helical" evidence="5">
    <location>
        <begin position="72"/>
        <end position="91"/>
    </location>
</feature>
<evidence type="ECO:0000256" key="4">
    <source>
        <dbReference type="ARBA" id="ARBA00023136"/>
    </source>
</evidence>
<dbReference type="AlphaFoldDB" id="A0A830GIY8"/>
<dbReference type="PRINTS" id="PR00164">
    <property type="entry name" value="ABC2TRNSPORT"/>
</dbReference>
<keyword evidence="4 5" id="KW-0472">Membrane</keyword>
<dbReference type="Proteomes" id="UP000605784">
    <property type="component" value="Unassembled WGS sequence"/>
</dbReference>
<evidence type="ECO:0000313" key="7">
    <source>
        <dbReference type="EMBL" id="GGN86157.1"/>
    </source>
</evidence>
<dbReference type="GO" id="GO:0043190">
    <property type="term" value="C:ATP-binding cassette (ABC) transporter complex"/>
    <property type="evidence" value="ECO:0007669"/>
    <property type="project" value="InterPro"/>
</dbReference>
<dbReference type="PANTHER" id="PTHR43229">
    <property type="entry name" value="NODULATION PROTEIN J"/>
    <property type="match status" value="1"/>
</dbReference>
<protein>
    <submittedName>
        <fullName evidence="7">Multidrug ABC transporter permease</fullName>
    </submittedName>
</protein>
<dbReference type="Pfam" id="PF01061">
    <property type="entry name" value="ABC2_membrane"/>
    <property type="match status" value="1"/>
</dbReference>
<evidence type="ECO:0000256" key="5">
    <source>
        <dbReference type="SAM" id="Phobius"/>
    </source>
</evidence>
<reference evidence="7" key="1">
    <citation type="journal article" date="2014" name="Int. J. Syst. Evol. Microbiol.">
        <title>Complete genome sequence of Corynebacterium casei LMG S-19264T (=DSM 44701T), isolated from a smear-ripened cheese.</title>
        <authorList>
            <consortium name="US DOE Joint Genome Institute (JGI-PGF)"/>
            <person name="Walter F."/>
            <person name="Albersmeier A."/>
            <person name="Kalinowski J."/>
            <person name="Ruckert C."/>
        </authorList>
    </citation>
    <scope>NUCLEOTIDE SEQUENCE</scope>
    <source>
        <strain evidence="7">JCM 17820</strain>
    </source>
</reference>
<dbReference type="RefSeq" id="WP_188993997.1">
    <property type="nucleotide sequence ID" value="NZ_BMOU01000001.1"/>
</dbReference>
<dbReference type="InterPro" id="IPR013525">
    <property type="entry name" value="ABC2_TM"/>
</dbReference>
<feature type="transmembrane region" description="Helical" evidence="5">
    <location>
        <begin position="180"/>
        <end position="199"/>
    </location>
</feature>
<feature type="transmembrane region" description="Helical" evidence="5">
    <location>
        <begin position="33"/>
        <end position="52"/>
    </location>
</feature>
<evidence type="ECO:0000256" key="2">
    <source>
        <dbReference type="ARBA" id="ARBA00022692"/>
    </source>
</evidence>
<comment type="subcellular location">
    <subcellularLocation>
        <location evidence="1">Membrane</location>
        <topology evidence="1">Multi-pass membrane protein</topology>
    </subcellularLocation>
</comment>
<dbReference type="EMBL" id="BMOU01000001">
    <property type="protein sequence ID" value="GGN86157.1"/>
    <property type="molecule type" value="Genomic_DNA"/>
</dbReference>
<dbReference type="InterPro" id="IPR051784">
    <property type="entry name" value="Nod_factor_ABC_transporter"/>
</dbReference>
<keyword evidence="3 5" id="KW-1133">Transmembrane helix</keyword>
<keyword evidence="8" id="KW-1185">Reference proteome</keyword>
<dbReference type="InterPro" id="IPR000412">
    <property type="entry name" value="ABC_2_transport"/>
</dbReference>
<comment type="caution">
    <text evidence="7">The sequence shown here is derived from an EMBL/GenBank/DDBJ whole genome shotgun (WGS) entry which is preliminary data.</text>
</comment>
<evidence type="ECO:0000256" key="3">
    <source>
        <dbReference type="ARBA" id="ARBA00022989"/>
    </source>
</evidence>
<dbReference type="PANTHER" id="PTHR43229:SF2">
    <property type="entry name" value="NODULATION PROTEIN J"/>
    <property type="match status" value="1"/>
</dbReference>
<dbReference type="PIRSF" id="PIRSF006648">
    <property type="entry name" value="DrrB"/>
    <property type="match status" value="1"/>
</dbReference>
<sequence length="262" mass="27752">MTDGSGRLGREAVAVYGLWKRDLVRFWRAKSRVVGLLLGPFFILVFFGFGFSDARFGSIPSSLSYLEYLVPGILGFTMLFSASFTGLAVLSDREVGFLKEILVAPVSRTAVVVGRIAGGATTTMLQALLILVLAVPLGFRPVSLVGVGVAVVFLVLVAATFIGLGLAMASQFKDTQGYNLIVNFALFPLAFLSGAFYPLSNLPAPLQVVGYLNPLTYGVDGLRGALVGYSERALVVDFGAMVIAAVLTVALGAALFRRVEAV</sequence>
<gene>
    <name evidence="7" type="ORF">GCM10009030_03580</name>
</gene>
<accession>A0A830GIY8</accession>
<dbReference type="GO" id="GO:0140359">
    <property type="term" value="F:ABC-type transporter activity"/>
    <property type="evidence" value="ECO:0007669"/>
    <property type="project" value="InterPro"/>
</dbReference>
<evidence type="ECO:0000259" key="6">
    <source>
        <dbReference type="PROSITE" id="PS51012"/>
    </source>
</evidence>
<evidence type="ECO:0000256" key="1">
    <source>
        <dbReference type="ARBA" id="ARBA00004141"/>
    </source>
</evidence>
<proteinExistence type="predicted"/>
<organism evidence="7 8">
    <name type="scientific">Haloarcula pellucida</name>
    <dbReference type="NCBI Taxonomy" id="1427151"/>
    <lineage>
        <taxon>Archaea</taxon>
        <taxon>Methanobacteriati</taxon>
        <taxon>Methanobacteriota</taxon>
        <taxon>Stenosarchaea group</taxon>
        <taxon>Halobacteria</taxon>
        <taxon>Halobacteriales</taxon>
        <taxon>Haloarculaceae</taxon>
        <taxon>Haloarcula</taxon>
    </lineage>
</organism>
<feature type="transmembrane region" description="Helical" evidence="5">
    <location>
        <begin position="112"/>
        <end position="139"/>
    </location>
</feature>
<reference evidence="7" key="2">
    <citation type="submission" date="2020-09" db="EMBL/GenBank/DDBJ databases">
        <authorList>
            <person name="Sun Q."/>
            <person name="Ohkuma M."/>
        </authorList>
    </citation>
    <scope>NUCLEOTIDE SEQUENCE</scope>
    <source>
        <strain evidence="7">JCM 17820</strain>
    </source>
</reference>
<feature type="domain" description="ABC transmembrane type-2" evidence="6">
    <location>
        <begin position="31"/>
        <end position="259"/>
    </location>
</feature>
<feature type="transmembrane region" description="Helical" evidence="5">
    <location>
        <begin position="145"/>
        <end position="168"/>
    </location>
</feature>
<feature type="transmembrane region" description="Helical" evidence="5">
    <location>
        <begin position="238"/>
        <end position="256"/>
    </location>
</feature>
<dbReference type="InterPro" id="IPR047817">
    <property type="entry name" value="ABC2_TM_bact-type"/>
</dbReference>
<keyword evidence="2 5" id="KW-0812">Transmembrane</keyword>